<reference evidence="2 3" key="1">
    <citation type="journal article" date="2019" name="Microbiol. Resour. Announc.">
        <title>Draft Genome Sequence of Comamonas testosteroni TA441, a Bacterium That Has a Cryptic Phenol Degradation Gene Cluster.</title>
        <authorList>
            <person name="Arai H."/>
            <person name="Ishii M."/>
        </authorList>
    </citation>
    <scope>NUCLEOTIDE SEQUENCE [LARGE SCALE GENOMIC DNA]</scope>
    <source>
        <strain evidence="2 3">TA441</strain>
    </source>
</reference>
<feature type="region of interest" description="Disordered" evidence="1">
    <location>
        <begin position="52"/>
        <end position="74"/>
    </location>
</feature>
<sequence length="74" mass="7926">MATSASTVGLPEDKAYIAHHFNCPTCCAAGRSGGKQVRCPDGQQLWDAYNQAARPISHPKQKAPNRGPNYSNAL</sequence>
<comment type="caution">
    <text evidence="2">The sequence shown here is derived from an EMBL/GenBank/DDBJ whole genome shotgun (WGS) entry which is preliminary data.</text>
</comment>
<name>A0A5A7MJU3_COMTE</name>
<accession>A0A5A7MJU3</accession>
<proteinExistence type="predicted"/>
<evidence type="ECO:0000256" key="1">
    <source>
        <dbReference type="SAM" id="MobiDB-lite"/>
    </source>
</evidence>
<organism evidence="2 3">
    <name type="scientific">Comamonas testosteroni</name>
    <name type="common">Pseudomonas testosteroni</name>
    <dbReference type="NCBI Taxonomy" id="285"/>
    <lineage>
        <taxon>Bacteria</taxon>
        <taxon>Pseudomonadati</taxon>
        <taxon>Pseudomonadota</taxon>
        <taxon>Betaproteobacteria</taxon>
        <taxon>Burkholderiales</taxon>
        <taxon>Comamonadaceae</taxon>
        <taxon>Comamonas</taxon>
    </lineage>
</organism>
<protein>
    <submittedName>
        <fullName evidence="2">Uncharacterized protein</fullName>
    </submittedName>
</protein>
<dbReference type="EMBL" id="BKBW01000021">
    <property type="protein sequence ID" value="GEQ77973.1"/>
    <property type="molecule type" value="Genomic_DNA"/>
</dbReference>
<evidence type="ECO:0000313" key="2">
    <source>
        <dbReference type="EMBL" id="GEQ77973.1"/>
    </source>
</evidence>
<dbReference type="AlphaFoldDB" id="A0A5A7MJU3"/>
<gene>
    <name evidence="2" type="ORF">CTTA_4978</name>
</gene>
<evidence type="ECO:0000313" key="3">
    <source>
        <dbReference type="Proteomes" id="UP000323105"/>
    </source>
</evidence>
<dbReference type="Proteomes" id="UP000323105">
    <property type="component" value="Unassembled WGS sequence"/>
</dbReference>